<reference evidence="11" key="1">
    <citation type="journal article" date="2019" name="Int. J. Syst. Evol. Microbiol.">
        <title>The Global Catalogue of Microorganisms (GCM) 10K type strain sequencing project: providing services to taxonomists for standard genome sequencing and annotation.</title>
        <authorList>
            <consortium name="The Broad Institute Genomics Platform"/>
            <consortium name="The Broad Institute Genome Sequencing Center for Infectious Disease"/>
            <person name="Wu L."/>
            <person name="Ma J."/>
        </authorList>
    </citation>
    <scope>NUCLEOTIDE SEQUENCE [LARGE SCALE GENOMIC DNA]</scope>
    <source>
        <strain evidence="11">JCM 14545</strain>
    </source>
</reference>
<dbReference type="PANTHER" id="PTHR11530:SF11">
    <property type="entry name" value="D-ASPARTATE OXIDASE"/>
    <property type="match status" value="1"/>
</dbReference>
<evidence type="ECO:0000256" key="4">
    <source>
        <dbReference type="ARBA" id="ARBA00022827"/>
    </source>
</evidence>
<comment type="caution">
    <text evidence="10">The sequence shown here is derived from an EMBL/GenBank/DDBJ whole genome shotgun (WGS) entry which is preliminary data.</text>
</comment>
<dbReference type="Gene3D" id="3.40.50.720">
    <property type="entry name" value="NAD(P)-binding Rossmann-like Domain"/>
    <property type="match status" value="1"/>
</dbReference>
<evidence type="ECO:0000256" key="1">
    <source>
        <dbReference type="ARBA" id="ARBA00001974"/>
    </source>
</evidence>
<organism evidence="10 11">
    <name type="scientific">Amycolatopsis minnesotensis</name>
    <dbReference type="NCBI Taxonomy" id="337894"/>
    <lineage>
        <taxon>Bacteria</taxon>
        <taxon>Bacillati</taxon>
        <taxon>Actinomycetota</taxon>
        <taxon>Actinomycetes</taxon>
        <taxon>Pseudonocardiales</taxon>
        <taxon>Pseudonocardiaceae</taxon>
        <taxon>Amycolatopsis</taxon>
    </lineage>
</organism>
<dbReference type="Pfam" id="PF01266">
    <property type="entry name" value="DAO"/>
    <property type="match status" value="1"/>
</dbReference>
<evidence type="ECO:0000256" key="2">
    <source>
        <dbReference type="ARBA" id="ARBA00006730"/>
    </source>
</evidence>
<evidence type="ECO:0000313" key="10">
    <source>
        <dbReference type="EMBL" id="GAA1945024.1"/>
    </source>
</evidence>
<dbReference type="SUPFAM" id="SSF51971">
    <property type="entry name" value="Nucleotide-binding domain"/>
    <property type="match status" value="1"/>
</dbReference>
<dbReference type="Proteomes" id="UP001501116">
    <property type="component" value="Unassembled WGS sequence"/>
</dbReference>
<dbReference type="RefSeq" id="WP_344414085.1">
    <property type="nucleotide sequence ID" value="NZ_BAAANN010000003.1"/>
</dbReference>
<evidence type="ECO:0000256" key="6">
    <source>
        <dbReference type="ARBA" id="ARBA00039101"/>
    </source>
</evidence>
<dbReference type="InterPro" id="IPR006076">
    <property type="entry name" value="FAD-dep_OxRdtase"/>
</dbReference>
<gene>
    <name evidence="10" type="ORF">GCM10009754_11010</name>
</gene>
<keyword evidence="3" id="KW-0285">Flavoprotein</keyword>
<comment type="similarity">
    <text evidence="2">Belongs to the DAMOX/DASOX family.</text>
</comment>
<evidence type="ECO:0000256" key="8">
    <source>
        <dbReference type="ARBA" id="ARBA00049547"/>
    </source>
</evidence>
<keyword evidence="4" id="KW-0274">FAD</keyword>
<evidence type="ECO:0000256" key="3">
    <source>
        <dbReference type="ARBA" id="ARBA00022630"/>
    </source>
</evidence>
<evidence type="ECO:0000256" key="7">
    <source>
        <dbReference type="ARBA" id="ARBA00039751"/>
    </source>
</evidence>
<keyword evidence="5" id="KW-0560">Oxidoreductase</keyword>
<keyword evidence="11" id="KW-1185">Reference proteome</keyword>
<dbReference type="Gene3D" id="3.30.9.10">
    <property type="entry name" value="D-Amino Acid Oxidase, subunit A, domain 2"/>
    <property type="match status" value="1"/>
</dbReference>
<protein>
    <recommendedName>
        <fullName evidence="7">D-amino-acid oxidase</fullName>
        <ecNumber evidence="6">1.4.3.3</ecNumber>
    </recommendedName>
</protein>
<name>A0ABP5BHB7_9PSEU</name>
<dbReference type="PIRSF" id="PIRSF000189">
    <property type="entry name" value="D-aa_oxidase"/>
    <property type="match status" value="1"/>
</dbReference>
<dbReference type="EMBL" id="BAAANN010000003">
    <property type="protein sequence ID" value="GAA1945024.1"/>
    <property type="molecule type" value="Genomic_DNA"/>
</dbReference>
<evidence type="ECO:0000256" key="5">
    <source>
        <dbReference type="ARBA" id="ARBA00023002"/>
    </source>
</evidence>
<dbReference type="SUPFAM" id="SSF54373">
    <property type="entry name" value="FAD-linked reductases, C-terminal domain"/>
    <property type="match status" value="1"/>
</dbReference>
<comment type="catalytic activity">
    <reaction evidence="8">
        <text>a D-alpha-amino acid + O2 + H2O = a 2-oxocarboxylate + H2O2 + NH4(+)</text>
        <dbReference type="Rhea" id="RHEA:21816"/>
        <dbReference type="ChEBI" id="CHEBI:15377"/>
        <dbReference type="ChEBI" id="CHEBI:15379"/>
        <dbReference type="ChEBI" id="CHEBI:16240"/>
        <dbReference type="ChEBI" id="CHEBI:28938"/>
        <dbReference type="ChEBI" id="CHEBI:35179"/>
        <dbReference type="ChEBI" id="CHEBI:59871"/>
        <dbReference type="EC" id="1.4.3.3"/>
    </reaction>
    <physiologicalReaction direction="left-to-right" evidence="8">
        <dbReference type="Rhea" id="RHEA:21817"/>
    </physiologicalReaction>
</comment>
<proteinExistence type="inferred from homology"/>
<evidence type="ECO:0000259" key="9">
    <source>
        <dbReference type="Pfam" id="PF01266"/>
    </source>
</evidence>
<sequence>MRIGVVGGGVVGLTCALRLAEAGHTVTVTSADRVGDTTSSVAGGLIYPPGTQPEDRCAGWMAAGVGEFTRLSEKDAGIRVLPGRLLHRATAPWPAWADTTPGFVREDDVPSPWTNALRFSTPVVDLARYLGWLSGAVAEAGVAVEYRRLASLAEVADADLVVNAAGLGGGALAGDGTVAPVGGQVVHLTDPGLTEWIVDEDAAVPTYVIPHGGHVVCGGTEERGRTGIRPDPEVAEDILRRCRALVPELDGADVLGTRVGLRPWRPEVRLDRDGDVIHCYGHGGAGVTLSWGCADEVVALAG</sequence>
<dbReference type="EC" id="1.4.3.3" evidence="6"/>
<dbReference type="PANTHER" id="PTHR11530">
    <property type="entry name" value="D-AMINO ACID OXIDASE"/>
    <property type="match status" value="1"/>
</dbReference>
<comment type="cofactor">
    <cofactor evidence="1">
        <name>FAD</name>
        <dbReference type="ChEBI" id="CHEBI:57692"/>
    </cofactor>
</comment>
<dbReference type="InterPro" id="IPR023209">
    <property type="entry name" value="DAO"/>
</dbReference>
<accession>A0ABP5BHB7</accession>
<feature type="domain" description="FAD dependent oxidoreductase" evidence="9">
    <location>
        <begin position="3"/>
        <end position="299"/>
    </location>
</feature>
<evidence type="ECO:0000313" key="11">
    <source>
        <dbReference type="Proteomes" id="UP001501116"/>
    </source>
</evidence>